<evidence type="ECO:0000313" key="7">
    <source>
        <dbReference type="Proteomes" id="UP001497480"/>
    </source>
</evidence>
<comment type="subcellular location">
    <subcellularLocation>
        <location evidence="1">Nucleus</location>
    </subcellularLocation>
</comment>
<feature type="compositionally biased region" description="Acidic residues" evidence="3">
    <location>
        <begin position="21"/>
        <end position="35"/>
    </location>
</feature>
<organism evidence="6 7">
    <name type="scientific">Lupinus luteus</name>
    <name type="common">European yellow lupine</name>
    <dbReference type="NCBI Taxonomy" id="3873"/>
    <lineage>
        <taxon>Eukaryota</taxon>
        <taxon>Viridiplantae</taxon>
        <taxon>Streptophyta</taxon>
        <taxon>Embryophyta</taxon>
        <taxon>Tracheophyta</taxon>
        <taxon>Spermatophyta</taxon>
        <taxon>Magnoliopsida</taxon>
        <taxon>eudicotyledons</taxon>
        <taxon>Gunneridae</taxon>
        <taxon>Pentapetalae</taxon>
        <taxon>rosids</taxon>
        <taxon>fabids</taxon>
        <taxon>Fabales</taxon>
        <taxon>Fabaceae</taxon>
        <taxon>Papilionoideae</taxon>
        <taxon>50 kb inversion clade</taxon>
        <taxon>genistoids sensu lato</taxon>
        <taxon>core genistoids</taxon>
        <taxon>Genisteae</taxon>
        <taxon>Lupinus</taxon>
    </lineage>
</organism>
<name>A0AAV1YHY8_LUPLU</name>
<evidence type="ECO:0000256" key="3">
    <source>
        <dbReference type="SAM" id="MobiDB-lite"/>
    </source>
</evidence>
<feature type="region of interest" description="Disordered" evidence="3">
    <location>
        <begin position="1"/>
        <end position="35"/>
    </location>
</feature>
<dbReference type="GO" id="GO:0003677">
    <property type="term" value="F:DNA binding"/>
    <property type="evidence" value="ECO:0007669"/>
    <property type="project" value="InterPro"/>
</dbReference>
<dbReference type="PANTHER" id="PTHR48452:SF1">
    <property type="entry name" value="FUSED COMPOUND LEAF 1"/>
    <property type="match status" value="1"/>
</dbReference>
<evidence type="ECO:0000313" key="6">
    <source>
        <dbReference type="EMBL" id="CAL0332575.1"/>
    </source>
</evidence>
<feature type="region of interest" description="Disordered" evidence="3">
    <location>
        <begin position="140"/>
        <end position="161"/>
    </location>
</feature>
<evidence type="ECO:0000259" key="5">
    <source>
        <dbReference type="SMART" id="SM01256"/>
    </source>
</evidence>
<keyword evidence="2" id="KW-0539">Nucleus</keyword>
<dbReference type="InterPro" id="IPR005541">
    <property type="entry name" value="KNOX2"/>
</dbReference>
<accession>A0AAV1YHY8</accession>
<sequence>MESKNNASNEKNHHQHHKEEEELEQEGDQEEEENNEILKRRISNHPLYGLLVETHLECLKVSDISNLDSVLKIDHQMQAMNKQKLGMFSQSELDLFMEAYCMALGQLKEAMEEPQHKSMAFINNMHSQLRDLTMATMPAPDESAADATSSSECKSRRNSTI</sequence>
<dbReference type="SMART" id="SM01255">
    <property type="entry name" value="KNOX1"/>
    <property type="match status" value="1"/>
</dbReference>
<proteinExistence type="predicted"/>
<dbReference type="Pfam" id="PF03791">
    <property type="entry name" value="KNOX2"/>
    <property type="match status" value="1"/>
</dbReference>
<feature type="domain" description="KNOX2" evidence="5">
    <location>
        <begin position="83"/>
        <end position="134"/>
    </location>
</feature>
<comment type="caution">
    <text evidence="6">The sequence shown here is derived from an EMBL/GenBank/DDBJ whole genome shotgun (WGS) entry which is preliminary data.</text>
</comment>
<evidence type="ECO:0000256" key="1">
    <source>
        <dbReference type="ARBA" id="ARBA00004123"/>
    </source>
</evidence>
<reference evidence="6 7" key="1">
    <citation type="submission" date="2024-03" db="EMBL/GenBank/DDBJ databases">
        <authorList>
            <person name="Martinez-Hernandez J."/>
        </authorList>
    </citation>
    <scope>NUCLEOTIDE SEQUENCE [LARGE SCALE GENOMIC DNA]</scope>
</reference>
<dbReference type="InterPro" id="IPR005540">
    <property type="entry name" value="KNOX1"/>
</dbReference>
<gene>
    <name evidence="6" type="ORF">LLUT_LOCUS33635</name>
</gene>
<evidence type="ECO:0000256" key="2">
    <source>
        <dbReference type="ARBA" id="ARBA00023242"/>
    </source>
</evidence>
<dbReference type="Proteomes" id="UP001497480">
    <property type="component" value="Unassembled WGS sequence"/>
</dbReference>
<dbReference type="SMART" id="SM01256">
    <property type="entry name" value="KNOX2"/>
    <property type="match status" value="1"/>
</dbReference>
<keyword evidence="7" id="KW-1185">Reference proteome</keyword>
<dbReference type="Pfam" id="PF03790">
    <property type="entry name" value="KNOX1"/>
    <property type="match status" value="1"/>
</dbReference>
<dbReference type="AlphaFoldDB" id="A0AAV1YHY8"/>
<feature type="domain" description="KNOX1" evidence="4">
    <location>
        <begin position="36"/>
        <end position="76"/>
    </location>
</feature>
<dbReference type="GO" id="GO:0005634">
    <property type="term" value="C:nucleus"/>
    <property type="evidence" value="ECO:0007669"/>
    <property type="project" value="UniProtKB-SubCell"/>
</dbReference>
<evidence type="ECO:0000259" key="4">
    <source>
        <dbReference type="SMART" id="SM01255"/>
    </source>
</evidence>
<feature type="compositionally biased region" description="Low complexity" evidence="3">
    <location>
        <begin position="140"/>
        <end position="152"/>
    </location>
</feature>
<protein>
    <submittedName>
        <fullName evidence="6">Uncharacterized protein</fullName>
    </submittedName>
</protein>
<dbReference type="EMBL" id="CAXHTB010000024">
    <property type="protein sequence ID" value="CAL0332575.1"/>
    <property type="molecule type" value="Genomic_DNA"/>
</dbReference>
<dbReference type="PANTHER" id="PTHR48452">
    <property type="entry name" value="FUSED COMPOUND LEAF 1"/>
    <property type="match status" value="1"/>
</dbReference>